<keyword evidence="1" id="KW-0472">Membrane</keyword>
<dbReference type="PIRSF" id="PIRSF030218">
    <property type="entry name" value="Mannosyltr_MA4085_prd"/>
    <property type="match status" value="1"/>
</dbReference>
<reference evidence="3 4" key="1">
    <citation type="journal article" date="2014" name="PLoS Genet.">
        <title>Phylogenetically driven sequencing of extremely halophilic archaea reveals strategies for static and dynamic osmo-response.</title>
        <authorList>
            <person name="Becker E.A."/>
            <person name="Seitzer P.M."/>
            <person name="Tritt A."/>
            <person name="Larsen D."/>
            <person name="Krusor M."/>
            <person name="Yao A.I."/>
            <person name="Wu D."/>
            <person name="Madern D."/>
            <person name="Eisen J.A."/>
            <person name="Darling A.E."/>
            <person name="Facciotti M.T."/>
        </authorList>
    </citation>
    <scope>NUCLEOTIDE SEQUENCE [LARGE SCALE GENOMIC DNA]</scope>
    <source>
        <strain evidence="3 4">DSM 8989</strain>
    </source>
</reference>
<feature type="domain" description="Glycosyltransferase RgtA/B/C/D-like" evidence="2">
    <location>
        <begin position="82"/>
        <end position="207"/>
    </location>
</feature>
<dbReference type="Proteomes" id="UP000011625">
    <property type="component" value="Unassembled WGS sequence"/>
</dbReference>
<evidence type="ECO:0000313" key="3">
    <source>
        <dbReference type="EMBL" id="EMA50885.1"/>
    </source>
</evidence>
<dbReference type="AlphaFoldDB" id="M0N2F0"/>
<organism evidence="3 4">
    <name type="scientific">Halococcus salifodinae DSM 8989</name>
    <dbReference type="NCBI Taxonomy" id="1227456"/>
    <lineage>
        <taxon>Archaea</taxon>
        <taxon>Methanobacteriati</taxon>
        <taxon>Methanobacteriota</taxon>
        <taxon>Stenosarchaea group</taxon>
        <taxon>Halobacteria</taxon>
        <taxon>Halobacteriales</taxon>
        <taxon>Halococcaceae</taxon>
        <taxon>Halococcus</taxon>
    </lineage>
</organism>
<proteinExistence type="predicted"/>
<feature type="transmembrane region" description="Helical" evidence="1">
    <location>
        <begin position="366"/>
        <end position="389"/>
    </location>
</feature>
<dbReference type="InterPro" id="IPR016950">
    <property type="entry name" value="Manno-Trfase_MA4085_prd"/>
</dbReference>
<keyword evidence="1" id="KW-0812">Transmembrane</keyword>
<evidence type="ECO:0000259" key="2">
    <source>
        <dbReference type="Pfam" id="PF13231"/>
    </source>
</evidence>
<keyword evidence="3" id="KW-0328">Glycosyltransferase</keyword>
<feature type="transmembrane region" description="Helical" evidence="1">
    <location>
        <begin position="238"/>
        <end position="255"/>
    </location>
</feature>
<dbReference type="NCBIfam" id="TIGR03663">
    <property type="entry name" value="flippase activity-associated protein Agl23"/>
    <property type="match status" value="1"/>
</dbReference>
<dbReference type="InterPro" id="IPR038731">
    <property type="entry name" value="RgtA/B/C-like"/>
</dbReference>
<feature type="transmembrane region" description="Helical" evidence="1">
    <location>
        <begin position="342"/>
        <end position="360"/>
    </location>
</feature>
<name>M0N2F0_9EURY</name>
<feature type="transmembrane region" description="Helical" evidence="1">
    <location>
        <begin position="401"/>
        <end position="421"/>
    </location>
</feature>
<comment type="caution">
    <text evidence="3">The sequence shown here is derived from an EMBL/GenBank/DDBJ whole genome shotgun (WGS) entry which is preliminary data.</text>
</comment>
<keyword evidence="4" id="KW-1185">Reference proteome</keyword>
<gene>
    <name evidence="3" type="ORF">C450_14472</name>
</gene>
<accession>M0N2F0</accession>
<feature type="transmembrane region" description="Helical" evidence="1">
    <location>
        <begin position="93"/>
        <end position="113"/>
    </location>
</feature>
<protein>
    <submittedName>
        <fullName evidence="3">Membrane-bound mannosyltransferase</fullName>
    </submittedName>
</protein>
<dbReference type="PANTHER" id="PTHR41710">
    <property type="entry name" value="GLYCOSYL TRANSFERASE, FAMILY 39"/>
    <property type="match status" value="1"/>
</dbReference>
<dbReference type="EMBL" id="AOME01000070">
    <property type="protein sequence ID" value="EMA50885.1"/>
    <property type="molecule type" value="Genomic_DNA"/>
</dbReference>
<dbReference type="InterPro" id="IPR019962">
    <property type="entry name" value="CHP03663"/>
</dbReference>
<feature type="transmembrane region" description="Helical" evidence="1">
    <location>
        <begin position="190"/>
        <end position="209"/>
    </location>
</feature>
<keyword evidence="1" id="KW-1133">Transmembrane helix</keyword>
<dbReference type="GO" id="GO:0016757">
    <property type="term" value="F:glycosyltransferase activity"/>
    <property type="evidence" value="ECO:0007669"/>
    <property type="project" value="UniProtKB-KW"/>
</dbReference>
<dbReference type="PATRIC" id="fig|1227456.3.peg.2934"/>
<dbReference type="PANTHER" id="PTHR41710:SF2">
    <property type="entry name" value="GLYCOSYL TRANSFERASE FAMILY 39_83 DOMAIN-CONTAINING PROTEIN"/>
    <property type="match status" value="1"/>
</dbReference>
<evidence type="ECO:0000256" key="1">
    <source>
        <dbReference type="SAM" id="Phobius"/>
    </source>
</evidence>
<dbReference type="Pfam" id="PF13231">
    <property type="entry name" value="PMT_2"/>
    <property type="match status" value="1"/>
</dbReference>
<keyword evidence="3" id="KW-0808">Transferase</keyword>
<feature type="transmembrane region" description="Helical" evidence="1">
    <location>
        <begin position="21"/>
        <end position="40"/>
    </location>
</feature>
<evidence type="ECO:0000313" key="4">
    <source>
        <dbReference type="Proteomes" id="UP000011625"/>
    </source>
</evidence>
<feature type="transmembrane region" description="Helical" evidence="1">
    <location>
        <begin position="310"/>
        <end position="330"/>
    </location>
</feature>
<sequence>MPEREWDMRAPDGVAAHRSRRVTLAVVAIAVLGLLARLAFLGDRIAHWDEARVGYWILNYAETGSFMYRPMIHGPFLHQVNAPLFSLLGPNDFTMRLVVAVLGAALPLAALLFRDRLRSTETIALAVFLAADPVLLYYSRFMRSDLPLAVFSLFAVGFFVRAIDTRRARWFHASVLSLALAFTTKENVLITLVTWLGALVLLADHRLFLDRGFDRGWRTALRRRATWIRRTVRRWTPHLLVGAFEFLAIVVYFYAPRRTDAPGFDDLLTDPTTLPAVVGEATLGSWNAFYSLWVKGGHQDHSYLPYLADYLETLSTGSGALIVLAVVGFLADRYAGDRPRDLVAFCFYWGAVSVLGYPIVTDIMAPWATIHAIVPLAVPAAVGVGVLFARGRAALADDNRAAVAAVAIALLLVVAQIGIVATNDVYLDSQSDGNELVQYAQPADDFHPAIDDMAAVSATNEGTDVLVYGEFLVAERSGAREPGCTKWFNLLPIPWYTESTDATVSCARNVSAFERQTAGNPPPIVIGLTTDRAFLADRLDGYDARSYVLRTRDTGKTNTTFFVDTSRLPANATGGTEGNP</sequence>
<dbReference type="STRING" id="1227456.C450_14472"/>
<feature type="transmembrane region" description="Helical" evidence="1">
    <location>
        <begin position="146"/>
        <end position="163"/>
    </location>
</feature>